<dbReference type="Gene3D" id="3.10.450.50">
    <property type="match status" value="1"/>
</dbReference>
<proteinExistence type="predicted"/>
<feature type="domain" description="SnoaL-like" evidence="1">
    <location>
        <begin position="10"/>
        <end position="134"/>
    </location>
</feature>
<dbReference type="EMBL" id="VFOW01000001">
    <property type="protein sequence ID" value="TQL77868.1"/>
    <property type="molecule type" value="Genomic_DNA"/>
</dbReference>
<keyword evidence="3" id="KW-1185">Reference proteome</keyword>
<accession>A0A543AZ68</accession>
<sequence>MTIEEDRRDVAAVLERYRAGFADLDGAALIDIWDPAYRDPVYIASEEARARRTRQDIADYYNGLARPGDRGVSMTWEDLSVDVLGDVAYAFGRFRFVGERDGPSDRYAVEGRATFVLRRRDSRWWVIHYHESAPGES</sequence>
<dbReference type="AlphaFoldDB" id="A0A543AZ68"/>
<dbReference type="InterPro" id="IPR037401">
    <property type="entry name" value="SnoaL-like"/>
</dbReference>
<dbReference type="SUPFAM" id="SSF54427">
    <property type="entry name" value="NTF2-like"/>
    <property type="match status" value="1"/>
</dbReference>
<comment type="caution">
    <text evidence="2">The sequence shown here is derived from an EMBL/GenBank/DDBJ whole genome shotgun (WGS) entry which is preliminary data.</text>
</comment>
<reference evidence="2 3" key="1">
    <citation type="submission" date="2019-06" db="EMBL/GenBank/DDBJ databases">
        <title>Sequencing the genomes of 1000 actinobacteria strains.</title>
        <authorList>
            <person name="Klenk H.-P."/>
        </authorList>
    </citation>
    <scope>NUCLEOTIDE SEQUENCE [LARGE SCALE GENOMIC DNA]</scope>
    <source>
        <strain evidence="2 3">DSM 45928</strain>
    </source>
</reference>
<protein>
    <submittedName>
        <fullName evidence="2">Uncharacterized protein (TIGR02246 family)</fullName>
    </submittedName>
</protein>
<dbReference type="InParanoid" id="A0A543AZ68"/>
<dbReference type="RefSeq" id="WP_142041421.1">
    <property type="nucleotide sequence ID" value="NZ_JBHTGS010000001.1"/>
</dbReference>
<dbReference type="Proteomes" id="UP000317043">
    <property type="component" value="Unassembled WGS sequence"/>
</dbReference>
<evidence type="ECO:0000313" key="3">
    <source>
        <dbReference type="Proteomes" id="UP000317043"/>
    </source>
</evidence>
<dbReference type="OrthoDB" id="1551077at2"/>
<name>A0A543AZ68_9ACTN</name>
<dbReference type="Pfam" id="PF13474">
    <property type="entry name" value="SnoaL_3"/>
    <property type="match status" value="1"/>
</dbReference>
<gene>
    <name evidence="2" type="ORF">FB566_3438</name>
</gene>
<dbReference type="InterPro" id="IPR032710">
    <property type="entry name" value="NTF2-like_dom_sf"/>
</dbReference>
<evidence type="ECO:0000259" key="1">
    <source>
        <dbReference type="Pfam" id="PF13474"/>
    </source>
</evidence>
<evidence type="ECO:0000313" key="2">
    <source>
        <dbReference type="EMBL" id="TQL77868.1"/>
    </source>
</evidence>
<organism evidence="2 3">
    <name type="scientific">Stackebrandtia endophytica</name>
    <dbReference type="NCBI Taxonomy" id="1496996"/>
    <lineage>
        <taxon>Bacteria</taxon>
        <taxon>Bacillati</taxon>
        <taxon>Actinomycetota</taxon>
        <taxon>Actinomycetes</taxon>
        <taxon>Glycomycetales</taxon>
        <taxon>Glycomycetaceae</taxon>
        <taxon>Stackebrandtia</taxon>
    </lineage>
</organism>